<organism evidence="2 3">
    <name type="scientific">Ceratobasidium theobromae</name>
    <dbReference type="NCBI Taxonomy" id="1582974"/>
    <lineage>
        <taxon>Eukaryota</taxon>
        <taxon>Fungi</taxon>
        <taxon>Dikarya</taxon>
        <taxon>Basidiomycota</taxon>
        <taxon>Agaricomycotina</taxon>
        <taxon>Agaricomycetes</taxon>
        <taxon>Cantharellales</taxon>
        <taxon>Ceratobasidiaceae</taxon>
        <taxon>Ceratobasidium</taxon>
    </lineage>
</organism>
<proteinExistence type="predicted"/>
<comment type="caution">
    <text evidence="2">The sequence shown here is derived from an EMBL/GenBank/DDBJ whole genome shotgun (WGS) entry which is preliminary data.</text>
</comment>
<evidence type="ECO:0000256" key="1">
    <source>
        <dbReference type="SAM" id="MobiDB-lite"/>
    </source>
</evidence>
<feature type="region of interest" description="Disordered" evidence="1">
    <location>
        <begin position="384"/>
        <end position="425"/>
    </location>
</feature>
<accession>A0A5N5QRW7</accession>
<protein>
    <submittedName>
        <fullName evidence="2">Uncharacterized protein</fullName>
    </submittedName>
</protein>
<gene>
    <name evidence="2" type="ORF">CTheo_2116</name>
</gene>
<feature type="region of interest" description="Disordered" evidence="1">
    <location>
        <begin position="317"/>
        <end position="348"/>
    </location>
</feature>
<evidence type="ECO:0000313" key="2">
    <source>
        <dbReference type="EMBL" id="KAB5594485.1"/>
    </source>
</evidence>
<feature type="region of interest" description="Disordered" evidence="1">
    <location>
        <begin position="123"/>
        <end position="142"/>
    </location>
</feature>
<feature type="compositionally biased region" description="Polar residues" evidence="1">
    <location>
        <begin position="508"/>
        <end position="518"/>
    </location>
</feature>
<dbReference type="EMBL" id="SSOP01000020">
    <property type="protein sequence ID" value="KAB5594485.1"/>
    <property type="molecule type" value="Genomic_DNA"/>
</dbReference>
<keyword evidence="3" id="KW-1185">Reference proteome</keyword>
<name>A0A5N5QRW7_9AGAM</name>
<dbReference type="AlphaFoldDB" id="A0A5N5QRW7"/>
<dbReference type="OrthoDB" id="5600418at2759"/>
<feature type="compositionally biased region" description="Low complexity" evidence="1">
    <location>
        <begin position="129"/>
        <end position="138"/>
    </location>
</feature>
<reference evidence="2 3" key="1">
    <citation type="journal article" date="2019" name="Fungal Biol. Biotechnol.">
        <title>Draft genome sequence of fastidious pathogen Ceratobasidium theobromae, which causes vascular-streak dieback in Theobroma cacao.</title>
        <authorList>
            <person name="Ali S.S."/>
            <person name="Asman A."/>
            <person name="Shao J."/>
            <person name="Firmansyah A.P."/>
            <person name="Susilo A.W."/>
            <person name="Rosmana A."/>
            <person name="McMahon P."/>
            <person name="Junaid M."/>
            <person name="Guest D."/>
            <person name="Kheng T.Y."/>
            <person name="Meinhardt L.W."/>
            <person name="Bailey B.A."/>
        </authorList>
    </citation>
    <scope>NUCLEOTIDE SEQUENCE [LARGE SCALE GENOMIC DNA]</scope>
    <source>
        <strain evidence="2 3">CT2</strain>
    </source>
</reference>
<evidence type="ECO:0000313" key="3">
    <source>
        <dbReference type="Proteomes" id="UP000383932"/>
    </source>
</evidence>
<sequence>MKCEATDGPTVVATSTFSTSPTPSTFVKGNPARYIGLVERRAAIIDSPTIHQSWQTIICVLSPPVVFASLTDFRFAQGHIMCSTCLPKTLKRLNHVCGICRKDCAPEDVHRVYLPALVRSPALAPPSPSTSSRTSSPPLSEPQIRQAHDIADTASLAGVESSHADLQNIVTSAERWYVGLGENSKHFQDTLDVLLAVLTDLRRKLVYAARLDSAKQLQNRLQLEIDMHKSELASYEQRFRENELNLAQTKHELTQWEKHVKRSEAIAAQWEQQANLIEDRRYTESIRAEGAISILRSQISVLQKEVQEQTRRKLSYKKKYYAAKQTTRSSKNHRRHHPASDDDSLEILSPTSTADEAEISNAFSVPQPSQDKPELLSEDAPIQTGATKGQESDDDLTIIYGPPPSQPHQPKKRKLSNVSISSTSSTLSILPLTPEEQDAREAALDARLSKRLQAARQEGVKEGWVPPDWKGRIVMADRIKEMKRAKKRKIDELEKGVSTHGTVGGAPTASTRPAQSSARAVRRIET</sequence>
<feature type="region of interest" description="Disordered" evidence="1">
    <location>
        <begin position="486"/>
        <end position="526"/>
    </location>
</feature>
<dbReference type="Proteomes" id="UP000383932">
    <property type="component" value="Unassembled WGS sequence"/>
</dbReference>